<dbReference type="Pfam" id="PF00503">
    <property type="entry name" value="G-alpha"/>
    <property type="match status" value="2"/>
</dbReference>
<dbReference type="GO" id="GO:0031683">
    <property type="term" value="F:G-protein beta/gamma-subunit complex binding"/>
    <property type="evidence" value="ECO:0007669"/>
    <property type="project" value="InterPro"/>
</dbReference>
<dbReference type="PROSITE" id="PS51882">
    <property type="entry name" value="G_ALPHA"/>
    <property type="match status" value="1"/>
</dbReference>
<protein>
    <submittedName>
        <fullName evidence="6">Guanine nucleotide-binding protein G(I) subunit alpha</fullName>
    </submittedName>
</protein>
<dbReference type="OMA" id="AGEINCF"/>
<dbReference type="InterPro" id="IPR011025">
    <property type="entry name" value="GproteinA_insert"/>
</dbReference>
<dbReference type="InterPro" id="IPR027417">
    <property type="entry name" value="P-loop_NTPase"/>
</dbReference>
<feature type="region of interest" description="Disordered" evidence="5">
    <location>
        <begin position="217"/>
        <end position="290"/>
    </location>
</feature>
<feature type="compositionally biased region" description="Basic and acidic residues" evidence="5">
    <location>
        <begin position="220"/>
        <end position="234"/>
    </location>
</feature>
<feature type="compositionally biased region" description="Polar residues" evidence="5">
    <location>
        <begin position="1"/>
        <end position="19"/>
    </location>
</feature>
<evidence type="ECO:0000256" key="5">
    <source>
        <dbReference type="SAM" id="MobiDB-lite"/>
    </source>
</evidence>
<organism evidence="7">
    <name type="scientific">Naegleria gruberi</name>
    <name type="common">Amoeba</name>
    <dbReference type="NCBI Taxonomy" id="5762"/>
    <lineage>
        <taxon>Eukaryota</taxon>
        <taxon>Discoba</taxon>
        <taxon>Heterolobosea</taxon>
        <taxon>Tetramitia</taxon>
        <taxon>Eutetramitia</taxon>
        <taxon>Vahlkampfiidae</taxon>
        <taxon>Naegleria</taxon>
    </lineage>
</organism>
<reference evidence="6 7" key="1">
    <citation type="journal article" date="2010" name="Cell">
        <title>The genome of Naegleria gruberi illuminates early eukaryotic versatility.</title>
        <authorList>
            <person name="Fritz-Laylin L.K."/>
            <person name="Prochnik S.E."/>
            <person name="Ginger M.L."/>
            <person name="Dacks J.B."/>
            <person name="Carpenter M.L."/>
            <person name="Field M.C."/>
            <person name="Kuo A."/>
            <person name="Paredez A."/>
            <person name="Chapman J."/>
            <person name="Pham J."/>
            <person name="Shu S."/>
            <person name="Neupane R."/>
            <person name="Cipriano M."/>
            <person name="Mancuso J."/>
            <person name="Tu H."/>
            <person name="Salamov A."/>
            <person name="Lindquist E."/>
            <person name="Shapiro H."/>
            <person name="Lucas S."/>
            <person name="Grigoriev I.V."/>
            <person name="Cande W.Z."/>
            <person name="Fulton C."/>
            <person name="Rokhsar D.S."/>
            <person name="Dawson S.C."/>
        </authorList>
    </citation>
    <scope>NUCLEOTIDE SEQUENCE [LARGE SCALE GENOMIC DNA]</scope>
    <source>
        <strain evidence="6 7">NEG-M</strain>
    </source>
</reference>
<evidence type="ECO:0000256" key="2">
    <source>
        <dbReference type="ARBA" id="ARBA00022741"/>
    </source>
</evidence>
<keyword evidence="7" id="KW-1185">Reference proteome</keyword>
<name>D2VIK5_NAEGR</name>
<dbReference type="RefSeq" id="XP_002676030.1">
    <property type="nucleotide sequence ID" value="XM_002675984.1"/>
</dbReference>
<dbReference type="FunFam" id="3.40.50.300:FF:000692">
    <property type="entry name" value="Guanine nucleotide-binding protein subunit alpha"/>
    <property type="match status" value="1"/>
</dbReference>
<feature type="compositionally biased region" description="Low complexity" evidence="5">
    <location>
        <begin position="235"/>
        <end position="283"/>
    </location>
</feature>
<dbReference type="GO" id="GO:0046872">
    <property type="term" value="F:metal ion binding"/>
    <property type="evidence" value="ECO:0007669"/>
    <property type="project" value="UniProtKB-KW"/>
</dbReference>
<dbReference type="SMART" id="SM00275">
    <property type="entry name" value="G_alpha"/>
    <property type="match status" value="1"/>
</dbReference>
<dbReference type="GO" id="GO:0007188">
    <property type="term" value="P:adenylate cyclase-modulating G protein-coupled receptor signaling pathway"/>
    <property type="evidence" value="ECO:0007669"/>
    <property type="project" value="TreeGrafter"/>
</dbReference>
<dbReference type="OrthoDB" id="5817230at2759"/>
<dbReference type="Gene3D" id="3.40.50.300">
    <property type="entry name" value="P-loop containing nucleotide triphosphate hydrolases"/>
    <property type="match status" value="2"/>
</dbReference>
<feature type="compositionally biased region" description="Low complexity" evidence="5">
    <location>
        <begin position="571"/>
        <end position="588"/>
    </location>
</feature>
<dbReference type="PANTHER" id="PTHR10218:SF302">
    <property type="entry name" value="GUANINE NUCLEOTIDE-BINDING PROTEIN ALPHA-5 SUBUNIT"/>
    <property type="match status" value="1"/>
</dbReference>
<dbReference type="PANTHER" id="PTHR10218">
    <property type="entry name" value="GTP-BINDING PROTEIN ALPHA SUBUNIT"/>
    <property type="match status" value="1"/>
</dbReference>
<evidence type="ECO:0000256" key="1">
    <source>
        <dbReference type="ARBA" id="ARBA00022723"/>
    </source>
</evidence>
<dbReference type="EMBL" id="GG738874">
    <property type="protein sequence ID" value="EFC43286.1"/>
    <property type="molecule type" value="Genomic_DNA"/>
</dbReference>
<dbReference type="SUPFAM" id="SSF47895">
    <property type="entry name" value="Transducin (alpha subunit), insertion domain"/>
    <property type="match status" value="1"/>
</dbReference>
<dbReference type="Gene3D" id="1.10.400.10">
    <property type="entry name" value="GI Alpha 1, domain 2-like"/>
    <property type="match status" value="2"/>
</dbReference>
<dbReference type="eggNOG" id="KOG0082">
    <property type="taxonomic scope" value="Eukaryota"/>
</dbReference>
<feature type="region of interest" description="Disordered" evidence="5">
    <location>
        <begin position="1"/>
        <end position="46"/>
    </location>
</feature>
<feature type="compositionally biased region" description="Low complexity" evidence="5">
    <location>
        <begin position="552"/>
        <end position="564"/>
    </location>
</feature>
<dbReference type="GO" id="GO:0005525">
    <property type="term" value="F:GTP binding"/>
    <property type="evidence" value="ECO:0007669"/>
    <property type="project" value="UniProtKB-KW"/>
</dbReference>
<evidence type="ECO:0000256" key="3">
    <source>
        <dbReference type="ARBA" id="ARBA00023134"/>
    </source>
</evidence>
<dbReference type="InParanoid" id="D2VIK5"/>
<dbReference type="GO" id="GO:0005834">
    <property type="term" value="C:heterotrimeric G-protein complex"/>
    <property type="evidence" value="ECO:0007669"/>
    <property type="project" value="TreeGrafter"/>
</dbReference>
<keyword evidence="4" id="KW-0807">Transducer</keyword>
<dbReference type="SUPFAM" id="SSF52540">
    <property type="entry name" value="P-loop containing nucleoside triphosphate hydrolases"/>
    <property type="match status" value="1"/>
</dbReference>
<evidence type="ECO:0000313" key="7">
    <source>
        <dbReference type="Proteomes" id="UP000006671"/>
    </source>
</evidence>
<dbReference type="PRINTS" id="PR00318">
    <property type="entry name" value="GPROTEINA"/>
</dbReference>
<dbReference type="Proteomes" id="UP000006671">
    <property type="component" value="Unassembled WGS sequence"/>
</dbReference>
<proteinExistence type="predicted"/>
<gene>
    <name evidence="6" type="ORF">NAEGRDRAFT_80096</name>
</gene>
<dbReference type="AlphaFoldDB" id="D2VIK5"/>
<keyword evidence="3" id="KW-0342">GTP-binding</keyword>
<keyword evidence="1" id="KW-0479">Metal-binding</keyword>
<dbReference type="InterPro" id="IPR001019">
    <property type="entry name" value="Gprotein_alpha_su"/>
</dbReference>
<evidence type="ECO:0000313" key="6">
    <source>
        <dbReference type="EMBL" id="EFC43286.1"/>
    </source>
</evidence>
<dbReference type="GO" id="GO:0003924">
    <property type="term" value="F:GTPase activity"/>
    <property type="evidence" value="ECO:0007669"/>
    <property type="project" value="InterPro"/>
</dbReference>
<dbReference type="GeneID" id="8861961"/>
<evidence type="ECO:0000256" key="4">
    <source>
        <dbReference type="ARBA" id="ARBA00023224"/>
    </source>
</evidence>
<dbReference type="STRING" id="5762.D2VIK5"/>
<dbReference type="KEGG" id="ngr:NAEGRDRAFT_80096"/>
<feature type="compositionally biased region" description="Basic and acidic residues" evidence="5">
    <location>
        <begin position="529"/>
        <end position="543"/>
    </location>
</feature>
<dbReference type="GO" id="GO:0005737">
    <property type="term" value="C:cytoplasm"/>
    <property type="evidence" value="ECO:0007669"/>
    <property type="project" value="TreeGrafter"/>
</dbReference>
<dbReference type="VEuPathDB" id="AmoebaDB:NAEGRDRAFT_80096"/>
<keyword evidence="2" id="KW-0547">Nucleotide-binding</keyword>
<feature type="region of interest" description="Disordered" evidence="5">
    <location>
        <begin position="529"/>
        <end position="608"/>
    </location>
</feature>
<sequence>MGQHHTSNNSDVATIQNPETSTSSLASSSQNLIEPTPPLTPRSRKQRAISNLNLSTESLSSQTSNSSTQNVKILLLGLNGAGKSTIIKKLKEYITEKNSLHDENLVDHLALNKTFRDIIHFHALNGIKQLILASEKLDISILPRHSEQKNDIEFAISYLSNLHFRYGEHVLTSEVARLMKLLWEQRGAKEIHSEFIEYRNQQAQLLQQKQLNEAVSENATENHENQENHDEKQNETSTNETNASATTETANLNETATEPSAATVAETETTETNNEVNETVAETPQVRVDTEEEDVRAVAINDKHFNAGEINCFTLYKDLYNLDFFMSNIDRISEFDYVPTDEDVKYCQTHLKEEKKGIEEIEFDFSGSKYTIYCVEGQNNDGRKWLFLFQGVDIVLFLCPIGDFDVIPSSLDRKNIVRESLDFFSKMCNSKWFRNTPAILLLSKWDSFREKITNTPLTFCFEDYDGDHHSYQHALKFLISKFNHVRDKEGKGLINTNIYQQFSTMDMTHEELANNLGGTIKNIRIEQKEMERKQKRESTHRLAGDPNSPNISSAGSHTHSNSSGEAISPKSPARSNSVNSSPSSVSTSGTENIKHKLFAGLLQKLKKK</sequence>
<dbReference type="GO" id="GO:0001664">
    <property type="term" value="F:G protein-coupled receptor binding"/>
    <property type="evidence" value="ECO:0007669"/>
    <property type="project" value="TreeGrafter"/>
</dbReference>
<feature type="compositionally biased region" description="Low complexity" evidence="5">
    <location>
        <begin position="20"/>
        <end position="29"/>
    </location>
</feature>
<accession>D2VIK5</accession>